<comment type="cofactor">
    <cofactor evidence="11">
        <name>Fe(2+)</name>
        <dbReference type="ChEBI" id="CHEBI:29033"/>
    </cofactor>
</comment>
<keyword evidence="9" id="KW-0472">Membrane</keyword>
<keyword evidence="4 11" id="KW-0812">Transmembrane</keyword>
<proteinExistence type="inferred from homology"/>
<evidence type="ECO:0000256" key="5">
    <source>
        <dbReference type="ARBA" id="ARBA00022832"/>
    </source>
</evidence>
<evidence type="ECO:0000256" key="10">
    <source>
        <dbReference type="ARBA" id="ARBA00023160"/>
    </source>
</evidence>
<dbReference type="EMBL" id="GG677119">
    <property type="protein sequence ID" value="EER10925.1"/>
    <property type="molecule type" value="Genomic_DNA"/>
</dbReference>
<evidence type="ECO:0000256" key="7">
    <source>
        <dbReference type="ARBA" id="ARBA00023002"/>
    </source>
</evidence>
<dbReference type="OrthoDB" id="1533126at2759"/>
<dbReference type="RefSeq" id="XP_002779130.1">
    <property type="nucleotide sequence ID" value="XM_002779084.1"/>
</dbReference>
<dbReference type="PANTHER" id="PTHR11351">
    <property type="entry name" value="ACYL-COA DESATURASE"/>
    <property type="match status" value="1"/>
</dbReference>
<dbReference type="InParanoid" id="C5KX69"/>
<evidence type="ECO:0000256" key="1">
    <source>
        <dbReference type="ARBA" id="ARBA00004141"/>
    </source>
</evidence>
<dbReference type="InterPro" id="IPR015876">
    <property type="entry name" value="Acyl-CoA_DS"/>
</dbReference>
<keyword evidence="10 11" id="KW-0275">Fatty acid biosynthesis</keyword>
<evidence type="ECO:0000256" key="3">
    <source>
        <dbReference type="ARBA" id="ARBA00022516"/>
    </source>
</evidence>
<evidence type="ECO:0000313" key="12">
    <source>
        <dbReference type="EMBL" id="EER10925.1"/>
    </source>
</evidence>
<keyword evidence="8" id="KW-0443">Lipid metabolism</keyword>
<dbReference type="GeneID" id="9055807"/>
<accession>C5KX69</accession>
<keyword evidence="3 11" id="KW-0444">Lipid biosynthesis</keyword>
<evidence type="ECO:0000256" key="2">
    <source>
        <dbReference type="ARBA" id="ARBA00009295"/>
    </source>
</evidence>
<comment type="similarity">
    <text evidence="2 11">Belongs to the fatty acid desaturase type 1 family.</text>
</comment>
<dbReference type="CDD" id="cd03505">
    <property type="entry name" value="Delta9-FADS-like"/>
    <property type="match status" value="1"/>
</dbReference>
<keyword evidence="13" id="KW-1185">Reference proteome</keyword>
<feature type="non-terminal residue" evidence="12">
    <location>
        <position position="111"/>
    </location>
</feature>
<dbReference type="PRINTS" id="PR00075">
    <property type="entry name" value="FACDDSATRASE"/>
</dbReference>
<feature type="non-terminal residue" evidence="12">
    <location>
        <position position="1"/>
    </location>
</feature>
<dbReference type="GO" id="GO:0005789">
    <property type="term" value="C:endoplasmic reticulum membrane"/>
    <property type="evidence" value="ECO:0007669"/>
    <property type="project" value="TreeGrafter"/>
</dbReference>
<gene>
    <name evidence="12" type="ORF">Pmar_PMAR021405</name>
</gene>
<comment type="domain">
    <text evidence="11">The histidine box domains are involved in binding the catalytic metal ions.</text>
</comment>
<dbReference type="GO" id="GO:0005506">
    <property type="term" value="F:iron ion binding"/>
    <property type="evidence" value="ECO:0007669"/>
    <property type="project" value="TreeGrafter"/>
</dbReference>
<dbReference type="GO" id="GO:0006636">
    <property type="term" value="P:unsaturated fatty acid biosynthetic process"/>
    <property type="evidence" value="ECO:0007669"/>
    <property type="project" value="TreeGrafter"/>
</dbReference>
<keyword evidence="7 11" id="KW-0560">Oxidoreductase</keyword>
<protein>
    <submittedName>
        <fullName evidence="12">Stearoyl-coa desaturase, putative</fullName>
    </submittedName>
</protein>
<sequence>VCVYVLSALGITAGAHRLWSHRSYRATYPLRVFLMICNSFANQGSIIHWASNHRAHHLHADTDRDPHDSQRGFFYAHIGWLLIHKPKLVADACSRISVEDLYNDNVLLLQH</sequence>
<evidence type="ECO:0000256" key="8">
    <source>
        <dbReference type="ARBA" id="ARBA00023098"/>
    </source>
</evidence>
<evidence type="ECO:0000256" key="4">
    <source>
        <dbReference type="ARBA" id="ARBA00022692"/>
    </source>
</evidence>
<comment type="subcellular location">
    <subcellularLocation>
        <location evidence="1">Membrane</location>
        <topology evidence="1">Multi-pass membrane protein</topology>
    </subcellularLocation>
</comment>
<dbReference type="PANTHER" id="PTHR11351:SF31">
    <property type="entry name" value="DESATURASE 1, ISOFORM A-RELATED"/>
    <property type="match status" value="1"/>
</dbReference>
<evidence type="ECO:0000313" key="13">
    <source>
        <dbReference type="Proteomes" id="UP000007800"/>
    </source>
</evidence>
<keyword evidence="6" id="KW-1133">Transmembrane helix</keyword>
<name>C5KX69_PERM5</name>
<dbReference type="Proteomes" id="UP000007800">
    <property type="component" value="Unassembled WGS sequence"/>
</dbReference>
<evidence type="ECO:0000256" key="9">
    <source>
        <dbReference type="ARBA" id="ARBA00023136"/>
    </source>
</evidence>
<evidence type="ECO:0000256" key="11">
    <source>
        <dbReference type="RuleBase" id="RU000581"/>
    </source>
</evidence>
<evidence type="ECO:0000256" key="6">
    <source>
        <dbReference type="ARBA" id="ARBA00022989"/>
    </source>
</evidence>
<keyword evidence="5" id="KW-0276">Fatty acid metabolism</keyword>
<reference evidence="12 13" key="1">
    <citation type="submission" date="2008-07" db="EMBL/GenBank/DDBJ databases">
        <authorList>
            <person name="El-Sayed N."/>
            <person name="Caler E."/>
            <person name="Inman J."/>
            <person name="Amedeo P."/>
            <person name="Hass B."/>
            <person name="Wortman J."/>
        </authorList>
    </citation>
    <scope>NUCLEOTIDE SEQUENCE [LARGE SCALE GENOMIC DNA]</scope>
    <source>
        <strain evidence="13">ATCC 50983 / TXsc</strain>
    </source>
</reference>
<organism evidence="13">
    <name type="scientific">Perkinsus marinus (strain ATCC 50983 / TXsc)</name>
    <dbReference type="NCBI Taxonomy" id="423536"/>
    <lineage>
        <taxon>Eukaryota</taxon>
        <taxon>Sar</taxon>
        <taxon>Alveolata</taxon>
        <taxon>Perkinsozoa</taxon>
        <taxon>Perkinsea</taxon>
        <taxon>Perkinsida</taxon>
        <taxon>Perkinsidae</taxon>
        <taxon>Perkinsus</taxon>
    </lineage>
</organism>
<dbReference type="AlphaFoldDB" id="C5KX69"/>
<dbReference type="GO" id="GO:0004768">
    <property type="term" value="F:stearoyl-CoA 9-desaturase activity"/>
    <property type="evidence" value="ECO:0007669"/>
    <property type="project" value="TreeGrafter"/>
</dbReference>